<dbReference type="Proteomes" id="UP000241444">
    <property type="component" value="Unassembled WGS sequence"/>
</dbReference>
<dbReference type="Gene3D" id="1.10.260.40">
    <property type="entry name" value="lambda repressor-like DNA-binding domains"/>
    <property type="match status" value="1"/>
</dbReference>
<accession>A0A2P7BN08</accession>
<evidence type="ECO:0000259" key="4">
    <source>
        <dbReference type="PROSITE" id="PS50932"/>
    </source>
</evidence>
<dbReference type="InterPro" id="IPR025997">
    <property type="entry name" value="SBP_2_dom"/>
</dbReference>
<name>A0A2P7BN08_9HYPH</name>
<evidence type="ECO:0000256" key="3">
    <source>
        <dbReference type="ARBA" id="ARBA00023163"/>
    </source>
</evidence>
<dbReference type="GO" id="GO:0003700">
    <property type="term" value="F:DNA-binding transcription factor activity"/>
    <property type="evidence" value="ECO:0007669"/>
    <property type="project" value="TreeGrafter"/>
</dbReference>
<dbReference type="RefSeq" id="WP_106712227.1">
    <property type="nucleotide sequence ID" value="NZ_PGGO01000012.1"/>
</dbReference>
<dbReference type="EMBL" id="PGGO01000012">
    <property type="protein sequence ID" value="PSH67842.1"/>
    <property type="molecule type" value="Genomic_DNA"/>
</dbReference>
<dbReference type="SUPFAM" id="SSF53822">
    <property type="entry name" value="Periplasmic binding protein-like I"/>
    <property type="match status" value="1"/>
</dbReference>
<reference evidence="6" key="1">
    <citation type="submission" date="2017-11" db="EMBL/GenBank/DDBJ databases">
        <authorList>
            <person name="Kuznetsova I."/>
            <person name="Sazanova A."/>
            <person name="Chirak E."/>
            <person name="Safronova V."/>
            <person name="Willems A."/>
        </authorList>
    </citation>
    <scope>NUCLEOTIDE SEQUENCE [LARGE SCALE GENOMIC DNA]</scope>
    <source>
        <strain evidence="6">STM 196</strain>
    </source>
</reference>
<dbReference type="AlphaFoldDB" id="A0A2P7BN08"/>
<evidence type="ECO:0000313" key="5">
    <source>
        <dbReference type="EMBL" id="PSH67842.1"/>
    </source>
</evidence>
<dbReference type="Pfam" id="PF13407">
    <property type="entry name" value="Peripla_BP_4"/>
    <property type="match status" value="1"/>
</dbReference>
<protein>
    <submittedName>
        <fullName evidence="5">LacI family transcriptional regulator</fullName>
    </submittedName>
</protein>
<dbReference type="GO" id="GO:0000976">
    <property type="term" value="F:transcription cis-regulatory region binding"/>
    <property type="evidence" value="ECO:0007669"/>
    <property type="project" value="TreeGrafter"/>
</dbReference>
<keyword evidence="2" id="KW-0238">DNA-binding</keyword>
<keyword evidence="6" id="KW-1185">Reference proteome</keyword>
<proteinExistence type="predicted"/>
<dbReference type="SMART" id="SM00354">
    <property type="entry name" value="HTH_LACI"/>
    <property type="match status" value="1"/>
</dbReference>
<sequence>MRRPNMSVLAKEAGVGVSTVDRVLNGRAEVREDTARRVLEAAERIGFYATPLLRHRLKADLPQRTFAFLLQQKSTPFYKLLGEALQKATDECAGVRGKAVIEFMEDLTPGAVAETLLRMGKVADGIAVVAADHPNVTAAIDTLGSKSVPVVALVSDLTAASRAGYVGLDNRKVGRTAAWFLSNMLPAGSAVSIFVGSHRYLCQEACEIGFRSCLRERAPDFVLIDPVATLESDHYAFEATLDLLRRHPGLAGLYVAGGGIGGVLKAVKEAAGERVPTIIGHDLTDPTIHGLVDGTLSVVLSHPIEAVATQAVELLAQKSLQPKSEWQYMHHNLPLQIFTPESV</sequence>
<dbReference type="OrthoDB" id="9805774at2"/>
<evidence type="ECO:0000313" key="6">
    <source>
        <dbReference type="Proteomes" id="UP000241444"/>
    </source>
</evidence>
<dbReference type="CDD" id="cd01392">
    <property type="entry name" value="HTH_LacI"/>
    <property type="match status" value="1"/>
</dbReference>
<evidence type="ECO:0000256" key="2">
    <source>
        <dbReference type="ARBA" id="ARBA00023125"/>
    </source>
</evidence>
<keyword evidence="1" id="KW-0805">Transcription regulation</keyword>
<dbReference type="InterPro" id="IPR010982">
    <property type="entry name" value="Lambda_DNA-bd_dom_sf"/>
</dbReference>
<gene>
    <name evidence="5" type="ORF">CU102_16695</name>
</gene>
<keyword evidence="3" id="KW-0804">Transcription</keyword>
<dbReference type="Pfam" id="PF00356">
    <property type="entry name" value="LacI"/>
    <property type="match status" value="1"/>
</dbReference>
<dbReference type="PROSITE" id="PS50932">
    <property type="entry name" value="HTH_LACI_2"/>
    <property type="match status" value="1"/>
</dbReference>
<dbReference type="PANTHER" id="PTHR30146:SF152">
    <property type="entry name" value="TRANSCRIPTIONAL REGULATORY PROTEIN"/>
    <property type="match status" value="1"/>
</dbReference>
<dbReference type="PANTHER" id="PTHR30146">
    <property type="entry name" value="LACI-RELATED TRANSCRIPTIONAL REPRESSOR"/>
    <property type="match status" value="1"/>
</dbReference>
<dbReference type="InterPro" id="IPR000843">
    <property type="entry name" value="HTH_LacI"/>
</dbReference>
<comment type="caution">
    <text evidence="5">The sequence shown here is derived from an EMBL/GenBank/DDBJ whole genome shotgun (WGS) entry which is preliminary data.</text>
</comment>
<evidence type="ECO:0000256" key="1">
    <source>
        <dbReference type="ARBA" id="ARBA00023015"/>
    </source>
</evidence>
<dbReference type="Gene3D" id="3.40.50.2300">
    <property type="match status" value="2"/>
</dbReference>
<dbReference type="CDD" id="cd06307">
    <property type="entry name" value="PBP1_sugar_binding"/>
    <property type="match status" value="1"/>
</dbReference>
<feature type="domain" description="HTH lacI-type" evidence="4">
    <location>
        <begin position="4"/>
        <end position="58"/>
    </location>
</feature>
<organism evidence="5 6">
    <name type="scientific">Phyllobacterium brassicacearum</name>
    <dbReference type="NCBI Taxonomy" id="314235"/>
    <lineage>
        <taxon>Bacteria</taxon>
        <taxon>Pseudomonadati</taxon>
        <taxon>Pseudomonadota</taxon>
        <taxon>Alphaproteobacteria</taxon>
        <taxon>Hyphomicrobiales</taxon>
        <taxon>Phyllobacteriaceae</taxon>
        <taxon>Phyllobacterium</taxon>
    </lineage>
</organism>
<dbReference type="InterPro" id="IPR028082">
    <property type="entry name" value="Peripla_BP_I"/>
</dbReference>
<dbReference type="SUPFAM" id="SSF47413">
    <property type="entry name" value="lambda repressor-like DNA-binding domains"/>
    <property type="match status" value="1"/>
</dbReference>